<accession>A0A0L0GAB8</accession>
<name>A0A0L0GAB8_9EUKA</name>
<gene>
    <name evidence="5" type="ORF">SARC_02607</name>
</gene>
<evidence type="ECO:0000313" key="6">
    <source>
        <dbReference type="Proteomes" id="UP000054560"/>
    </source>
</evidence>
<dbReference type="OrthoDB" id="2018313at2759"/>
<dbReference type="AlphaFoldDB" id="A0A0L0GAB8"/>
<dbReference type="Proteomes" id="UP000054560">
    <property type="component" value="Unassembled WGS sequence"/>
</dbReference>
<evidence type="ECO:0000259" key="4">
    <source>
        <dbReference type="PROSITE" id="PS50181"/>
    </source>
</evidence>
<keyword evidence="2" id="KW-0677">Repeat</keyword>
<dbReference type="InterPro" id="IPR032675">
    <property type="entry name" value="LRR_dom_sf"/>
</dbReference>
<feature type="domain" description="F-box" evidence="4">
    <location>
        <begin position="147"/>
        <end position="197"/>
    </location>
</feature>
<evidence type="ECO:0000256" key="3">
    <source>
        <dbReference type="SAM" id="MobiDB-lite"/>
    </source>
</evidence>
<dbReference type="PANTHER" id="PTHR46652:SF3">
    <property type="entry name" value="LEUCINE-RICH REPEAT-CONTAINING PROTEIN 9"/>
    <property type="match status" value="1"/>
</dbReference>
<dbReference type="PROSITE" id="PS51450">
    <property type="entry name" value="LRR"/>
    <property type="match status" value="1"/>
</dbReference>
<dbReference type="SUPFAM" id="SSF52058">
    <property type="entry name" value="L domain-like"/>
    <property type="match status" value="2"/>
</dbReference>
<dbReference type="STRING" id="667725.A0A0L0GAB8"/>
<dbReference type="InterPro" id="IPR001810">
    <property type="entry name" value="F-box_dom"/>
</dbReference>
<protein>
    <recommendedName>
        <fullName evidence="4">F-box domain-containing protein</fullName>
    </recommendedName>
</protein>
<dbReference type="InterPro" id="IPR036047">
    <property type="entry name" value="F-box-like_dom_sf"/>
</dbReference>
<dbReference type="PANTHER" id="PTHR46652">
    <property type="entry name" value="LEUCINE-RICH REPEAT AND IQ DOMAIN-CONTAINING PROTEIN 1-RELATED"/>
    <property type="match status" value="1"/>
</dbReference>
<dbReference type="EMBL" id="KQ241715">
    <property type="protein sequence ID" value="KNC85188.1"/>
    <property type="molecule type" value="Genomic_DNA"/>
</dbReference>
<dbReference type="SUPFAM" id="SSF81383">
    <property type="entry name" value="F-box domain"/>
    <property type="match status" value="1"/>
</dbReference>
<dbReference type="Pfam" id="PF00646">
    <property type="entry name" value="F-box"/>
    <property type="match status" value="1"/>
</dbReference>
<feature type="compositionally biased region" description="Polar residues" evidence="3">
    <location>
        <begin position="36"/>
        <end position="46"/>
    </location>
</feature>
<evidence type="ECO:0000256" key="1">
    <source>
        <dbReference type="ARBA" id="ARBA00022614"/>
    </source>
</evidence>
<keyword evidence="6" id="KW-1185">Reference proteome</keyword>
<dbReference type="Gene3D" id="1.20.1280.50">
    <property type="match status" value="1"/>
</dbReference>
<dbReference type="CDD" id="cd09917">
    <property type="entry name" value="F-box_SF"/>
    <property type="match status" value="1"/>
</dbReference>
<evidence type="ECO:0000256" key="2">
    <source>
        <dbReference type="ARBA" id="ARBA00022737"/>
    </source>
</evidence>
<feature type="compositionally biased region" description="Low complexity" evidence="3">
    <location>
        <begin position="59"/>
        <end position="72"/>
    </location>
</feature>
<proteinExistence type="predicted"/>
<dbReference type="RefSeq" id="XP_014159089.1">
    <property type="nucleotide sequence ID" value="XM_014303614.1"/>
</dbReference>
<dbReference type="InterPro" id="IPR050836">
    <property type="entry name" value="SDS22/Internalin_LRR"/>
</dbReference>
<sequence length="587" mass="65091">MRTSSIGTYDPFSASVLNRLHSHDSLSDLTLVRANSDISSSNSTEDCSARRQHAHTHTHTSTQASHTHTHTQPSFRQSNAAERSRSSGEMVKGNDDTIGPSDVERRKWHMVQRTLSRLLSRTSRVSRNKRSNTRMVTEMSLSRAGTDRHLLNLPPELLAKILCCTDAQTILTCSTVCKALRRTCLGLWQADTVFVATGRRFEAWAGTIRHLDVQIKAPSGMTMLSKMYQLQSLHCSNLTTLLPLDSLRCLTRLDLSDSCSIVEVDALAQLPQMKELKLRGLCFMRTIAALSALVNLELLDLGHCHSLGDVDAISKLPNLKRLSLRNCLALEAIPHIAMPPLVYLDLQGCTRIMDLDPLVDCKDTLQTLVISQLQVTRTEAMVHLCALEVLEMNGCSMISDMQDIAKVETLRRLSCKSSKLWDIAPLANLRALTHLDLSSSTYILDISTIHHLTNLEYLNLSGNRHAVTDIGALSSLTKLRTLYMTMCKVDDIRPVRQMVLLESLSLVAFCMQVADLAPLSGLQNLRRLDLDFCRGIKDLSPIQNLPKLESLSTEGLGPGLIRDAFGPQRPNSGSWGARAWAKLFPAA</sequence>
<dbReference type="InterPro" id="IPR001611">
    <property type="entry name" value="Leu-rich_rpt"/>
</dbReference>
<evidence type="ECO:0000313" key="5">
    <source>
        <dbReference type="EMBL" id="KNC85188.1"/>
    </source>
</evidence>
<dbReference type="Gene3D" id="3.80.10.10">
    <property type="entry name" value="Ribonuclease Inhibitor"/>
    <property type="match status" value="2"/>
</dbReference>
<dbReference type="GeneID" id="25903111"/>
<dbReference type="Pfam" id="PF12799">
    <property type="entry name" value="LRR_4"/>
    <property type="match status" value="1"/>
</dbReference>
<feature type="region of interest" description="Disordered" evidence="3">
    <location>
        <begin position="36"/>
        <end position="106"/>
    </location>
</feature>
<keyword evidence="1" id="KW-0433">Leucine-rich repeat</keyword>
<dbReference type="InterPro" id="IPR025875">
    <property type="entry name" value="Leu-rich_rpt_4"/>
</dbReference>
<reference evidence="5 6" key="1">
    <citation type="submission" date="2011-02" db="EMBL/GenBank/DDBJ databases">
        <title>The Genome Sequence of Sphaeroforma arctica JP610.</title>
        <authorList>
            <consortium name="The Broad Institute Genome Sequencing Platform"/>
            <person name="Russ C."/>
            <person name="Cuomo C."/>
            <person name="Young S.K."/>
            <person name="Zeng Q."/>
            <person name="Gargeya S."/>
            <person name="Alvarado L."/>
            <person name="Berlin A."/>
            <person name="Chapman S.B."/>
            <person name="Chen Z."/>
            <person name="Freedman E."/>
            <person name="Gellesch M."/>
            <person name="Goldberg J."/>
            <person name="Griggs A."/>
            <person name="Gujja S."/>
            <person name="Heilman E."/>
            <person name="Heiman D."/>
            <person name="Howarth C."/>
            <person name="Mehta T."/>
            <person name="Neiman D."/>
            <person name="Pearson M."/>
            <person name="Roberts A."/>
            <person name="Saif S."/>
            <person name="Shea T."/>
            <person name="Shenoy N."/>
            <person name="Sisk P."/>
            <person name="Stolte C."/>
            <person name="Sykes S."/>
            <person name="White J."/>
            <person name="Yandava C."/>
            <person name="Burger G."/>
            <person name="Gray M.W."/>
            <person name="Holland P.W.H."/>
            <person name="King N."/>
            <person name="Lang F.B.F."/>
            <person name="Roger A.J."/>
            <person name="Ruiz-Trillo I."/>
            <person name="Haas B."/>
            <person name="Nusbaum C."/>
            <person name="Birren B."/>
        </authorList>
    </citation>
    <scope>NUCLEOTIDE SEQUENCE [LARGE SCALE GENOMIC DNA]</scope>
    <source>
        <strain evidence="5 6">JP610</strain>
    </source>
</reference>
<dbReference type="PROSITE" id="PS50181">
    <property type="entry name" value="FBOX"/>
    <property type="match status" value="1"/>
</dbReference>
<organism evidence="5 6">
    <name type="scientific">Sphaeroforma arctica JP610</name>
    <dbReference type="NCBI Taxonomy" id="667725"/>
    <lineage>
        <taxon>Eukaryota</taxon>
        <taxon>Ichthyosporea</taxon>
        <taxon>Ichthyophonida</taxon>
        <taxon>Sphaeroforma</taxon>
    </lineage>
</organism>